<accession>A6IBG7</accession>
<reference evidence="2" key="1">
    <citation type="submission" date="2005-09" db="EMBL/GenBank/DDBJ databases">
        <authorList>
            <person name="Mural R.J."/>
            <person name="Li P.W."/>
            <person name="Adams M.D."/>
            <person name="Amanatides P.G."/>
            <person name="Baden-Tillson H."/>
            <person name="Barnstead M."/>
            <person name="Chin S.H."/>
            <person name="Dew I."/>
            <person name="Evans C.A."/>
            <person name="Ferriera S."/>
            <person name="Flanigan M."/>
            <person name="Fosler C."/>
            <person name="Glodek A."/>
            <person name="Gu Z."/>
            <person name="Holt R.A."/>
            <person name="Jennings D."/>
            <person name="Kraft C.L."/>
            <person name="Lu F."/>
            <person name="Nguyen T."/>
            <person name="Nusskern D.R."/>
            <person name="Pfannkoch C.M."/>
            <person name="Sitter C."/>
            <person name="Sutton G.G."/>
            <person name="Venter J.C."/>
            <person name="Wang Z."/>
            <person name="Woodage T."/>
            <person name="Zheng X.H."/>
            <person name="Zhong F."/>
        </authorList>
    </citation>
    <scope>NUCLEOTIDE SEQUENCE [LARGE SCALE GENOMIC DNA]</scope>
    <source>
        <strain>BN</strain>
        <strain evidence="2">Sprague-Dawley</strain>
    </source>
</reference>
<dbReference type="EMBL" id="CH473957">
    <property type="protein sequence ID" value="EDL91435.1"/>
    <property type="molecule type" value="Genomic_DNA"/>
</dbReference>
<evidence type="ECO:0000313" key="2">
    <source>
        <dbReference type="Proteomes" id="UP000234681"/>
    </source>
</evidence>
<organism evidence="1 2">
    <name type="scientific">Rattus norvegicus</name>
    <name type="common">Rat</name>
    <dbReference type="NCBI Taxonomy" id="10116"/>
    <lineage>
        <taxon>Eukaryota</taxon>
        <taxon>Metazoa</taxon>
        <taxon>Chordata</taxon>
        <taxon>Craniata</taxon>
        <taxon>Vertebrata</taxon>
        <taxon>Euteleostomi</taxon>
        <taxon>Mammalia</taxon>
        <taxon>Eutheria</taxon>
        <taxon>Euarchontoglires</taxon>
        <taxon>Glires</taxon>
        <taxon>Rodentia</taxon>
        <taxon>Myomorpha</taxon>
        <taxon>Muroidea</taxon>
        <taxon>Muridae</taxon>
        <taxon>Murinae</taxon>
        <taxon>Rattus</taxon>
    </lineage>
</organism>
<protein>
    <submittedName>
        <fullName evidence="1">RCG63206</fullName>
    </submittedName>
</protein>
<sequence>MLLIMALAEEETPSLGVGSHCKPGVVMTLPVPLAPLWLSAHFPVPSPKQESFWEEFLQVLDSFLSR</sequence>
<proteinExistence type="predicted"/>
<gene>
    <name evidence="1" type="ORF">rCG_63206</name>
</gene>
<dbReference type="Proteomes" id="UP000234681">
    <property type="component" value="Chromosome 4"/>
</dbReference>
<name>A6IBG7_RAT</name>
<dbReference type="AlphaFoldDB" id="A6IBG7"/>
<evidence type="ECO:0000313" key="1">
    <source>
        <dbReference type="EMBL" id="EDL91435.1"/>
    </source>
</evidence>